<sequence>MAICGRWSGTLRCSWRNKTSVSAASFILRYVNKNVCICIVVSYYEKYKGIHPGIVLGRELKKRAIKQRPFALSLAEHPQTFNAITKGKRGLSTPLALKIERKLGLEEGTLVILQAYYDIQKAKEQETKHTPDLSILSKSLFWDTDINRIDWQRQYRAVIQRVFERGNENDKKEITRFYSTEKIKLALEESKTRHPYTIHKTN</sequence>
<dbReference type="STRING" id="1477437.SAMN05444682_104183"/>
<dbReference type="EMBL" id="FOQO01000004">
    <property type="protein sequence ID" value="SFI50275.1"/>
    <property type="molecule type" value="Genomic_DNA"/>
</dbReference>
<keyword evidence="3" id="KW-1185">Reference proteome</keyword>
<dbReference type="GO" id="GO:0003677">
    <property type="term" value="F:DNA binding"/>
    <property type="evidence" value="ECO:0007669"/>
    <property type="project" value="InterPro"/>
</dbReference>
<feature type="domain" description="DUF6922" evidence="1">
    <location>
        <begin position="136"/>
        <end position="185"/>
    </location>
</feature>
<evidence type="ECO:0000313" key="3">
    <source>
        <dbReference type="Proteomes" id="UP000198670"/>
    </source>
</evidence>
<dbReference type="InterPro" id="IPR053830">
    <property type="entry name" value="DUF6922"/>
</dbReference>
<dbReference type="Pfam" id="PF21956">
    <property type="entry name" value="DUF6922"/>
    <property type="match status" value="1"/>
</dbReference>
<accession>A0A1I3IQK3</accession>
<evidence type="ECO:0000313" key="2">
    <source>
        <dbReference type="EMBL" id="SFI50275.1"/>
    </source>
</evidence>
<dbReference type="SUPFAM" id="SSF47413">
    <property type="entry name" value="lambda repressor-like DNA-binding domains"/>
    <property type="match status" value="1"/>
</dbReference>
<evidence type="ECO:0000259" key="1">
    <source>
        <dbReference type="Pfam" id="PF21956"/>
    </source>
</evidence>
<name>A0A1I3IQK3_9SPHI</name>
<dbReference type="InterPro" id="IPR010982">
    <property type="entry name" value="Lambda_DNA-bd_dom_sf"/>
</dbReference>
<dbReference type="AlphaFoldDB" id="A0A1I3IQK3"/>
<protein>
    <submittedName>
        <fullName evidence="2">Addiction module antidote protein, HigA family</fullName>
    </submittedName>
</protein>
<dbReference type="Proteomes" id="UP000198670">
    <property type="component" value="Unassembled WGS sequence"/>
</dbReference>
<reference evidence="2 3" key="1">
    <citation type="submission" date="2016-10" db="EMBL/GenBank/DDBJ databases">
        <authorList>
            <person name="de Groot N.N."/>
        </authorList>
    </citation>
    <scope>NUCLEOTIDE SEQUENCE [LARGE SCALE GENOMIC DNA]</scope>
    <source>
        <strain evidence="2 3">RK1</strain>
    </source>
</reference>
<organism evidence="2 3">
    <name type="scientific">Parapedobacter indicus</name>
    <dbReference type="NCBI Taxonomy" id="1477437"/>
    <lineage>
        <taxon>Bacteria</taxon>
        <taxon>Pseudomonadati</taxon>
        <taxon>Bacteroidota</taxon>
        <taxon>Sphingobacteriia</taxon>
        <taxon>Sphingobacteriales</taxon>
        <taxon>Sphingobacteriaceae</taxon>
        <taxon>Parapedobacter</taxon>
    </lineage>
</organism>
<gene>
    <name evidence="2" type="ORF">SAMN05444682_104183</name>
</gene>
<dbReference type="Gene3D" id="1.10.260.40">
    <property type="entry name" value="lambda repressor-like DNA-binding domains"/>
    <property type="match status" value="1"/>
</dbReference>
<proteinExistence type="predicted"/>